<evidence type="ECO:0000313" key="1">
    <source>
        <dbReference type="EMBL" id="GIY12260.1"/>
    </source>
</evidence>
<gene>
    <name evidence="1" type="ORF">CEXT_59591</name>
</gene>
<comment type="caution">
    <text evidence="1">The sequence shown here is derived from an EMBL/GenBank/DDBJ whole genome shotgun (WGS) entry which is preliminary data.</text>
</comment>
<proteinExistence type="predicted"/>
<dbReference type="EMBL" id="BPLR01006764">
    <property type="protein sequence ID" value="GIY12260.1"/>
    <property type="molecule type" value="Genomic_DNA"/>
</dbReference>
<protein>
    <submittedName>
        <fullName evidence="1">Uncharacterized protein</fullName>
    </submittedName>
</protein>
<sequence>MFSVSGSVVAADLRRRDITISSSDKRDRFQVIDFHLLTLQRKPSTQSAQVQWPTNMCWEYLLRLGFNS</sequence>
<name>A0AAV4QVW9_CAEEX</name>
<dbReference type="AlphaFoldDB" id="A0AAV4QVW9"/>
<keyword evidence="2" id="KW-1185">Reference proteome</keyword>
<reference evidence="1 2" key="1">
    <citation type="submission" date="2021-06" db="EMBL/GenBank/DDBJ databases">
        <title>Caerostris extrusa draft genome.</title>
        <authorList>
            <person name="Kono N."/>
            <person name="Arakawa K."/>
        </authorList>
    </citation>
    <scope>NUCLEOTIDE SEQUENCE [LARGE SCALE GENOMIC DNA]</scope>
</reference>
<accession>A0AAV4QVW9</accession>
<evidence type="ECO:0000313" key="2">
    <source>
        <dbReference type="Proteomes" id="UP001054945"/>
    </source>
</evidence>
<organism evidence="1 2">
    <name type="scientific">Caerostris extrusa</name>
    <name type="common">Bark spider</name>
    <name type="synonym">Caerostris bankana</name>
    <dbReference type="NCBI Taxonomy" id="172846"/>
    <lineage>
        <taxon>Eukaryota</taxon>
        <taxon>Metazoa</taxon>
        <taxon>Ecdysozoa</taxon>
        <taxon>Arthropoda</taxon>
        <taxon>Chelicerata</taxon>
        <taxon>Arachnida</taxon>
        <taxon>Araneae</taxon>
        <taxon>Araneomorphae</taxon>
        <taxon>Entelegynae</taxon>
        <taxon>Araneoidea</taxon>
        <taxon>Araneidae</taxon>
        <taxon>Caerostris</taxon>
    </lineage>
</organism>
<dbReference type="Proteomes" id="UP001054945">
    <property type="component" value="Unassembled WGS sequence"/>
</dbReference>